<name>A0AAV2DB29_9ROSI</name>
<reference evidence="1 2" key="1">
    <citation type="submission" date="2024-04" db="EMBL/GenBank/DDBJ databases">
        <authorList>
            <person name="Fracassetti M."/>
        </authorList>
    </citation>
    <scope>NUCLEOTIDE SEQUENCE [LARGE SCALE GENOMIC DNA]</scope>
</reference>
<gene>
    <name evidence="1" type="ORF">LTRI10_LOCUS13146</name>
</gene>
<proteinExistence type="predicted"/>
<dbReference type="AlphaFoldDB" id="A0AAV2DB29"/>
<protein>
    <submittedName>
        <fullName evidence="1">Uncharacterized protein</fullName>
    </submittedName>
</protein>
<organism evidence="1 2">
    <name type="scientific">Linum trigynum</name>
    <dbReference type="NCBI Taxonomy" id="586398"/>
    <lineage>
        <taxon>Eukaryota</taxon>
        <taxon>Viridiplantae</taxon>
        <taxon>Streptophyta</taxon>
        <taxon>Embryophyta</taxon>
        <taxon>Tracheophyta</taxon>
        <taxon>Spermatophyta</taxon>
        <taxon>Magnoliopsida</taxon>
        <taxon>eudicotyledons</taxon>
        <taxon>Gunneridae</taxon>
        <taxon>Pentapetalae</taxon>
        <taxon>rosids</taxon>
        <taxon>fabids</taxon>
        <taxon>Malpighiales</taxon>
        <taxon>Linaceae</taxon>
        <taxon>Linum</taxon>
    </lineage>
</organism>
<evidence type="ECO:0000313" key="2">
    <source>
        <dbReference type="Proteomes" id="UP001497516"/>
    </source>
</evidence>
<dbReference type="EMBL" id="OZ034815">
    <property type="protein sequence ID" value="CAL1371061.1"/>
    <property type="molecule type" value="Genomic_DNA"/>
</dbReference>
<dbReference type="Proteomes" id="UP001497516">
    <property type="component" value="Chromosome 2"/>
</dbReference>
<evidence type="ECO:0000313" key="1">
    <source>
        <dbReference type="EMBL" id="CAL1371061.1"/>
    </source>
</evidence>
<sequence length="143" mass="16307">MISQLQSPYTMVVVLRKMGQFYISAAHKFSEGAQLDSMPRPRNRARTIIHVEFYSNSSQPLNSEDESWLSVYMSVCRHGIPERKSKLTFVGIDVLGNGMNIASFWKYSMRRDGGGSSETIHYSPSWVKPPIMHKCMIEHHVIG</sequence>
<accession>A0AAV2DB29</accession>
<keyword evidence="2" id="KW-1185">Reference proteome</keyword>